<accession>A0A914H288</accession>
<keyword evidence="11" id="KW-1185">Reference proteome</keyword>
<comment type="subcellular location">
    <subcellularLocation>
        <location evidence="1">Endomembrane system</location>
        <topology evidence="1">Multi-pass membrane protein</topology>
    </subcellularLocation>
</comment>
<organism evidence="11 12">
    <name type="scientific">Globodera rostochiensis</name>
    <name type="common">Golden nematode worm</name>
    <name type="synonym">Heterodera rostochiensis</name>
    <dbReference type="NCBI Taxonomy" id="31243"/>
    <lineage>
        <taxon>Eukaryota</taxon>
        <taxon>Metazoa</taxon>
        <taxon>Ecdysozoa</taxon>
        <taxon>Nematoda</taxon>
        <taxon>Chromadorea</taxon>
        <taxon>Rhabditida</taxon>
        <taxon>Tylenchina</taxon>
        <taxon>Tylenchomorpha</taxon>
        <taxon>Tylenchoidea</taxon>
        <taxon>Heteroderidae</taxon>
        <taxon>Heteroderinae</taxon>
        <taxon>Globodera</taxon>
    </lineage>
</organism>
<dbReference type="InterPro" id="IPR047664">
    <property type="entry name" value="SWEET"/>
</dbReference>
<keyword evidence="9 10" id="KW-0472">Membrane</keyword>
<evidence type="ECO:0000256" key="9">
    <source>
        <dbReference type="ARBA" id="ARBA00023136"/>
    </source>
</evidence>
<feature type="transmembrane region" description="Helical" evidence="10">
    <location>
        <begin position="68"/>
        <end position="87"/>
    </location>
</feature>
<evidence type="ECO:0000313" key="11">
    <source>
        <dbReference type="Proteomes" id="UP000887572"/>
    </source>
</evidence>
<evidence type="ECO:0000256" key="8">
    <source>
        <dbReference type="ARBA" id="ARBA00022989"/>
    </source>
</evidence>
<feature type="transmembrane region" description="Helical" evidence="10">
    <location>
        <begin position="29"/>
        <end position="47"/>
    </location>
</feature>
<dbReference type="Proteomes" id="UP000887572">
    <property type="component" value="Unplaced"/>
</dbReference>
<protein>
    <recommendedName>
        <fullName evidence="3">Sugar transporter SWEET1</fullName>
    </recommendedName>
</protein>
<name>A0A914H288_GLORO</name>
<evidence type="ECO:0000256" key="4">
    <source>
        <dbReference type="ARBA" id="ARBA00022448"/>
    </source>
</evidence>
<evidence type="ECO:0000256" key="5">
    <source>
        <dbReference type="ARBA" id="ARBA00022597"/>
    </source>
</evidence>
<sequence length="201" mass="22733">MFAESDGGILLRWETLSPSVLIASYTENLAWSLFLTSTAIHAVLLITSPLQAVYKWHRRQSSDSDTPLPYICAIIGSLLWLRYSIFIYDWKLILLQSYAVLMQTFFVFAMLFYRSKKRRLFRSIMAIFIGIAVLFFLIAQLPPKIGLQFTGVCASGAQILGSFVCPYLIAISSKFIDFIPVSCLDTILLSISNPFIKHSIL</sequence>
<evidence type="ECO:0000256" key="6">
    <source>
        <dbReference type="ARBA" id="ARBA00022692"/>
    </source>
</evidence>
<reference evidence="12" key="1">
    <citation type="submission" date="2022-11" db="UniProtKB">
        <authorList>
            <consortium name="WormBaseParasite"/>
        </authorList>
    </citation>
    <scope>IDENTIFICATION</scope>
</reference>
<evidence type="ECO:0000313" key="12">
    <source>
        <dbReference type="WBParaSite" id="Gr19_v10_g13213.t1"/>
    </source>
</evidence>
<evidence type="ECO:0000256" key="10">
    <source>
        <dbReference type="SAM" id="Phobius"/>
    </source>
</evidence>
<evidence type="ECO:0000256" key="3">
    <source>
        <dbReference type="ARBA" id="ARBA00021741"/>
    </source>
</evidence>
<dbReference type="PANTHER" id="PTHR10791">
    <property type="entry name" value="RAG1-ACTIVATING PROTEIN 1"/>
    <property type="match status" value="1"/>
</dbReference>
<keyword evidence="5" id="KW-0762">Sugar transport</keyword>
<comment type="similarity">
    <text evidence="2">Belongs to the SWEET sugar transporter family.</text>
</comment>
<dbReference type="GO" id="GO:0016020">
    <property type="term" value="C:membrane"/>
    <property type="evidence" value="ECO:0007669"/>
    <property type="project" value="InterPro"/>
</dbReference>
<keyword evidence="7" id="KW-0677">Repeat</keyword>
<keyword evidence="8 10" id="KW-1133">Transmembrane helix</keyword>
<dbReference type="WBParaSite" id="Gr19_v10_g13213.t1">
    <property type="protein sequence ID" value="Gr19_v10_g13213.t1"/>
    <property type="gene ID" value="Gr19_v10_g13213"/>
</dbReference>
<proteinExistence type="inferred from homology"/>
<feature type="transmembrane region" description="Helical" evidence="10">
    <location>
        <begin position="145"/>
        <end position="169"/>
    </location>
</feature>
<evidence type="ECO:0000256" key="2">
    <source>
        <dbReference type="ARBA" id="ARBA00007809"/>
    </source>
</evidence>
<dbReference type="InterPro" id="IPR004316">
    <property type="entry name" value="SWEET_rpt"/>
</dbReference>
<evidence type="ECO:0000256" key="7">
    <source>
        <dbReference type="ARBA" id="ARBA00022737"/>
    </source>
</evidence>
<feature type="transmembrane region" description="Helical" evidence="10">
    <location>
        <begin position="93"/>
        <end position="113"/>
    </location>
</feature>
<dbReference type="GO" id="GO:0012505">
    <property type="term" value="C:endomembrane system"/>
    <property type="evidence" value="ECO:0007669"/>
    <property type="project" value="UniProtKB-SubCell"/>
</dbReference>
<keyword evidence="6 10" id="KW-0812">Transmembrane</keyword>
<keyword evidence="4" id="KW-0813">Transport</keyword>
<dbReference type="PANTHER" id="PTHR10791:SF233">
    <property type="entry name" value="SUGAR TRANSPORTER SWEET"/>
    <property type="match status" value="1"/>
</dbReference>
<feature type="transmembrane region" description="Helical" evidence="10">
    <location>
        <begin position="120"/>
        <end position="139"/>
    </location>
</feature>
<dbReference type="Pfam" id="PF03083">
    <property type="entry name" value="MtN3_slv"/>
    <property type="match status" value="1"/>
</dbReference>
<dbReference type="GO" id="GO:0051119">
    <property type="term" value="F:sugar transmembrane transporter activity"/>
    <property type="evidence" value="ECO:0007669"/>
    <property type="project" value="InterPro"/>
</dbReference>
<evidence type="ECO:0000256" key="1">
    <source>
        <dbReference type="ARBA" id="ARBA00004127"/>
    </source>
</evidence>
<dbReference type="AlphaFoldDB" id="A0A914H288"/>
<dbReference type="Gene3D" id="1.20.1280.290">
    <property type="match status" value="1"/>
</dbReference>